<dbReference type="SUPFAM" id="SSF49785">
    <property type="entry name" value="Galactose-binding domain-like"/>
    <property type="match status" value="1"/>
</dbReference>
<dbReference type="InterPro" id="IPR000421">
    <property type="entry name" value="FA58C"/>
</dbReference>
<dbReference type="PANTHER" id="PTHR24543:SF334">
    <property type="entry name" value="F5_8 TYPE C DOMAIN-CONTAINING PROTEIN"/>
    <property type="match status" value="1"/>
</dbReference>
<dbReference type="InterPro" id="IPR018247">
    <property type="entry name" value="EF_Hand_1_Ca_BS"/>
</dbReference>
<keyword evidence="5" id="KW-1185">Reference proteome</keyword>
<dbReference type="CDD" id="cd00051">
    <property type="entry name" value="EFh"/>
    <property type="match status" value="1"/>
</dbReference>
<dbReference type="Proteomes" id="UP001178507">
    <property type="component" value="Unassembled WGS sequence"/>
</dbReference>
<dbReference type="PROSITE" id="PS00018">
    <property type="entry name" value="EF_HAND_1"/>
    <property type="match status" value="1"/>
</dbReference>
<evidence type="ECO:0000313" key="4">
    <source>
        <dbReference type="EMBL" id="CAJ1406977.1"/>
    </source>
</evidence>
<keyword evidence="1" id="KW-0106">Calcium</keyword>
<dbReference type="PANTHER" id="PTHR24543">
    <property type="entry name" value="MULTICOPPER OXIDASE-RELATED"/>
    <property type="match status" value="1"/>
</dbReference>
<dbReference type="PROSITE" id="PS50222">
    <property type="entry name" value="EF_HAND_2"/>
    <property type="match status" value="1"/>
</dbReference>
<dbReference type="GO" id="GO:0005509">
    <property type="term" value="F:calcium ion binding"/>
    <property type="evidence" value="ECO:0007669"/>
    <property type="project" value="InterPro"/>
</dbReference>
<sequence length="903" mass="102958">MQAHEEKVEERKLHGVRGKLRRALRASNPEDQRVIYATGRVAAESWSEEVVRALGSRMPGGLSNVTVPCKFCASIFYPCLCIGGVRDVPHRRGLVAPRIAHEAEVRRLHNQPMGHLRELATSLDMCGMDKDILHVSGPAEPDLPAELPLEAFSDTTIVWREGDTYVVNRNTHPITQKLGFTESELRNLQGVLVERDKHITVRERWEGRQVKPSYVTYLQLDQAFKDVQISRVRTSHQDYWEVCQVKSGGLADTAGMVPGQRVTKICIALVEPQLMHRLQKGEGELDAMDCARWEYIDLVDDSNIPKCFLDWGFKAADASKAAASYFPCRLEFDLVAPGSRLIRAADAAAPEEAEWEDIDTDGDVLKKIFKHTSRRATGDKTAQCKLWFERDQRERVTRSAAAVRHKHCTEKDVAGGPDVDLELFHTWLSSKNLSPSHSKFVFRRLLGSVRQELANFERKRTYRLETMLSKSIRCVDLMEREKKLKSERESGPLLKRRLAEIKMEVDVCEQEIAYLFDQVPPSFLEDITDLADTMKQTLPADMSTTDCAVDSRQSRSLPKSMILNVVSWQDAKKTLTEKVGDAMPDSDKKRLKEAFNHLAEKASTYKEQLRGRGKKRSADAYDDMVSQEDGRLSEKEFARVILLSGVNWLGMDEIQFLFSSMDKDKSGKLNLGELLCTAMRVIDLSDRLQRFVDDNKDLSQANCLLEFGHLLKMGSDLVGPKSHPLVPDSRISASSYFLNDAEHGFQQMWRSRLDCQDTCWVGESHDKDEHPWIQWRFSSPCKIQAISTKGRPDSDAWVIKYRVEYVTHALLDDDDDDEKELSDTLKWESYSEEDGKIFHFDGNADRHTRKDSFLRYPFVTSAVRLFPLEYRGRYPAMRASLYGSFTHLSAHDLALDQTKQPEV</sequence>
<feature type="domain" description="EF-hand" evidence="3">
    <location>
        <begin position="649"/>
        <end position="684"/>
    </location>
</feature>
<dbReference type="SUPFAM" id="SSF47473">
    <property type="entry name" value="EF-hand"/>
    <property type="match status" value="1"/>
</dbReference>
<dbReference type="InterPro" id="IPR002048">
    <property type="entry name" value="EF_hand_dom"/>
</dbReference>
<gene>
    <name evidence="4" type="ORF">EVOR1521_LOCUS28795</name>
</gene>
<accession>A0AA36JJX6</accession>
<dbReference type="EMBL" id="CAUJNA010003652">
    <property type="protein sequence ID" value="CAJ1406977.1"/>
    <property type="molecule type" value="Genomic_DNA"/>
</dbReference>
<dbReference type="InterPro" id="IPR011992">
    <property type="entry name" value="EF-hand-dom_pair"/>
</dbReference>
<organism evidence="4 5">
    <name type="scientific">Effrenium voratum</name>
    <dbReference type="NCBI Taxonomy" id="2562239"/>
    <lineage>
        <taxon>Eukaryota</taxon>
        <taxon>Sar</taxon>
        <taxon>Alveolata</taxon>
        <taxon>Dinophyceae</taxon>
        <taxon>Suessiales</taxon>
        <taxon>Symbiodiniaceae</taxon>
        <taxon>Effrenium</taxon>
    </lineage>
</organism>
<comment type="caution">
    <text evidence="4">The sequence shown here is derived from an EMBL/GenBank/DDBJ whole genome shotgun (WGS) entry which is preliminary data.</text>
</comment>
<dbReference type="Gene3D" id="1.10.238.10">
    <property type="entry name" value="EF-hand"/>
    <property type="match status" value="1"/>
</dbReference>
<feature type="domain" description="F5/8 type C" evidence="2">
    <location>
        <begin position="713"/>
        <end position="884"/>
    </location>
</feature>
<dbReference type="AlphaFoldDB" id="A0AA36JJX6"/>
<dbReference type="Pfam" id="PF00754">
    <property type="entry name" value="F5_F8_type_C"/>
    <property type="match status" value="1"/>
</dbReference>
<evidence type="ECO:0000256" key="1">
    <source>
        <dbReference type="ARBA" id="ARBA00022837"/>
    </source>
</evidence>
<proteinExistence type="predicted"/>
<name>A0AA36JJX6_9DINO</name>
<evidence type="ECO:0000259" key="3">
    <source>
        <dbReference type="PROSITE" id="PS50222"/>
    </source>
</evidence>
<evidence type="ECO:0000313" key="5">
    <source>
        <dbReference type="Proteomes" id="UP001178507"/>
    </source>
</evidence>
<evidence type="ECO:0000259" key="2">
    <source>
        <dbReference type="PROSITE" id="PS50022"/>
    </source>
</evidence>
<dbReference type="PROSITE" id="PS50022">
    <property type="entry name" value="FA58C_3"/>
    <property type="match status" value="1"/>
</dbReference>
<dbReference type="Gene3D" id="2.60.120.260">
    <property type="entry name" value="Galactose-binding domain-like"/>
    <property type="match status" value="1"/>
</dbReference>
<protein>
    <submittedName>
        <fullName evidence="4">Uncharacterized protein</fullName>
    </submittedName>
</protein>
<reference evidence="4" key="1">
    <citation type="submission" date="2023-08" db="EMBL/GenBank/DDBJ databases">
        <authorList>
            <person name="Chen Y."/>
            <person name="Shah S."/>
            <person name="Dougan E. K."/>
            <person name="Thang M."/>
            <person name="Chan C."/>
        </authorList>
    </citation>
    <scope>NUCLEOTIDE SEQUENCE</scope>
</reference>
<dbReference type="InterPro" id="IPR008979">
    <property type="entry name" value="Galactose-bd-like_sf"/>
</dbReference>